<dbReference type="InterPro" id="IPR002241">
    <property type="entry name" value="Glyco_hydro_27"/>
</dbReference>
<accession>A0A229SWR5</accession>
<evidence type="ECO:0000256" key="3">
    <source>
        <dbReference type="ARBA" id="ARBA00022801"/>
    </source>
</evidence>
<dbReference type="SUPFAM" id="SSF51445">
    <property type="entry name" value="(Trans)glycosidases"/>
    <property type="match status" value="1"/>
</dbReference>
<dbReference type="SMART" id="SM00776">
    <property type="entry name" value="NPCBM"/>
    <property type="match status" value="1"/>
</dbReference>
<dbReference type="Pfam" id="PF10633">
    <property type="entry name" value="NPCBM_assoc"/>
    <property type="match status" value="1"/>
</dbReference>
<feature type="domain" description="Glycosyl hydrolase family 98 putative carbohydrate-binding module" evidence="7">
    <location>
        <begin position="507"/>
        <end position="646"/>
    </location>
</feature>
<organism evidence="8 9">
    <name type="scientific">Amycolatopsis vastitatis</name>
    <dbReference type="NCBI Taxonomy" id="1905142"/>
    <lineage>
        <taxon>Bacteria</taxon>
        <taxon>Bacillati</taxon>
        <taxon>Actinomycetota</taxon>
        <taxon>Actinomycetes</taxon>
        <taxon>Pseudonocardiales</taxon>
        <taxon>Pseudonocardiaceae</taxon>
        <taxon>Amycolatopsis</taxon>
    </lineage>
</organism>
<comment type="catalytic activity">
    <reaction evidence="5">
        <text>Hydrolysis of terminal, non-reducing alpha-D-galactose residues in alpha-D-galactosides, including galactose oligosaccharides, galactomannans and galactolipids.</text>
        <dbReference type="EC" id="3.2.1.22"/>
    </reaction>
</comment>
<dbReference type="Gene3D" id="2.60.120.1060">
    <property type="entry name" value="NPCBM/NEW2 domain"/>
    <property type="match status" value="1"/>
</dbReference>
<name>A0A229SWR5_9PSEU</name>
<dbReference type="PANTHER" id="PTHR11452:SF75">
    <property type="entry name" value="ALPHA-GALACTOSIDASE MEL1"/>
    <property type="match status" value="1"/>
</dbReference>
<evidence type="ECO:0000313" key="9">
    <source>
        <dbReference type="Proteomes" id="UP000215199"/>
    </source>
</evidence>
<dbReference type="RefSeq" id="WP_093951189.1">
    <property type="nucleotide sequence ID" value="NZ_NMUL01000036.1"/>
</dbReference>
<keyword evidence="4 5" id="KW-0326">Glycosidase</keyword>
<keyword evidence="5" id="KW-1015">Disulfide bond</keyword>
<dbReference type="InterPro" id="IPR013783">
    <property type="entry name" value="Ig-like_fold"/>
</dbReference>
<dbReference type="Pfam" id="PF08305">
    <property type="entry name" value="NPCBM"/>
    <property type="match status" value="1"/>
</dbReference>
<dbReference type="InterPro" id="IPR008979">
    <property type="entry name" value="Galactose-bd-like_sf"/>
</dbReference>
<evidence type="ECO:0000256" key="1">
    <source>
        <dbReference type="ARBA" id="ARBA00009743"/>
    </source>
</evidence>
<comment type="similarity">
    <text evidence="1 5">Belongs to the glycosyl hydrolase 27 family.</text>
</comment>
<evidence type="ECO:0000256" key="5">
    <source>
        <dbReference type="RuleBase" id="RU361168"/>
    </source>
</evidence>
<evidence type="ECO:0000256" key="6">
    <source>
        <dbReference type="SAM" id="SignalP"/>
    </source>
</evidence>
<proteinExistence type="inferred from homology"/>
<feature type="signal peptide" evidence="6">
    <location>
        <begin position="1"/>
        <end position="22"/>
    </location>
</feature>
<dbReference type="InterPro" id="IPR041233">
    <property type="entry name" value="Melibiase_C"/>
</dbReference>
<sequence>MRRLAMLLCALFLTATAAPASAGTPPDPVPGERPPLGITWGAGSPYCVYQFGEDVVKAAADQLVTSGLRDAGYEYVMLPNCWQAAQRDADSKLTARDSFPSGIPALVDYVHSRGLKIGLYSGTGERTCSTQAPGSRDHEDLDAQTLAGWGVDYLRYDTCYSVNGDVAARVEKMADAIKRTGRPIPLEIDDYDRNQSPWLWARAAGAQVWRTYKNPTFDFGYSAGSLDKQYGLAGYNGPGGWNMPGAFTFSYLSAEERQAKLGLWAVLNAPLVADMALAADTTLPAAAMANPDIIAVDQDWAGVGGHKVRDTGWTEVWTKPMSDGSAVLVLFNRGELAAPISTSVADAGLPAAAGYRVRDLWTGDESETTGALGGTVGRHATTVLRVWPANATAAPRTSLTVELPESVPPSQPVTATVKFTNNGSTPVTGAHLQLTAPAQWQFDSAAEADTGTVEPGDTWETAVTLHPVSTATQPFKMPATVTYATTQGARTATASAEAPLMLAPNPPYTEGTISTQPWMSSENGLGPVERDSTDNGHPLTINGKVHTQGGLGAHAPSVVRYYLGGKCKSFTATVGVDDRGPDGTLGFRVLGDGVELEATGNMRHGDPTQYLAVPVTGVQVLALAVDDASDGSAGDWGDWLTPYVNC</sequence>
<comment type="caution">
    <text evidence="8">The sequence shown here is derived from an EMBL/GenBank/DDBJ whole genome shotgun (WGS) entry which is preliminary data.</text>
</comment>
<dbReference type="InterPro" id="IPR038637">
    <property type="entry name" value="NPCBM_sf"/>
</dbReference>
<gene>
    <name evidence="8" type="ORF">CF165_31275</name>
</gene>
<dbReference type="InterPro" id="IPR018905">
    <property type="entry name" value="A-galactase_NEW3"/>
</dbReference>
<dbReference type="SUPFAM" id="SSF49785">
    <property type="entry name" value="Galactose-binding domain-like"/>
    <property type="match status" value="1"/>
</dbReference>
<dbReference type="GO" id="GO:0005975">
    <property type="term" value="P:carbohydrate metabolic process"/>
    <property type="evidence" value="ECO:0007669"/>
    <property type="project" value="InterPro"/>
</dbReference>
<evidence type="ECO:0000313" key="8">
    <source>
        <dbReference type="EMBL" id="OXM63213.1"/>
    </source>
</evidence>
<keyword evidence="3 5" id="KW-0378">Hydrolase</keyword>
<dbReference type="Proteomes" id="UP000215199">
    <property type="component" value="Unassembled WGS sequence"/>
</dbReference>
<dbReference type="Pfam" id="PF17801">
    <property type="entry name" value="Melibiase_C"/>
    <property type="match status" value="1"/>
</dbReference>
<dbReference type="Gene3D" id="3.20.20.70">
    <property type="entry name" value="Aldolase class I"/>
    <property type="match status" value="1"/>
</dbReference>
<protein>
    <recommendedName>
        <fullName evidence="5">Alpha-galactosidase</fullName>
        <ecNumber evidence="5">3.2.1.22</ecNumber>
    </recommendedName>
    <alternativeName>
        <fullName evidence="5">Melibiase</fullName>
    </alternativeName>
</protein>
<feature type="chain" id="PRO_5012940633" description="Alpha-galactosidase" evidence="6">
    <location>
        <begin position="23"/>
        <end position="646"/>
    </location>
</feature>
<dbReference type="OrthoDB" id="9807519at2"/>
<dbReference type="CDD" id="cd14792">
    <property type="entry name" value="GH27"/>
    <property type="match status" value="1"/>
</dbReference>
<keyword evidence="9" id="KW-1185">Reference proteome</keyword>
<dbReference type="EMBL" id="NMUL01000036">
    <property type="protein sequence ID" value="OXM63213.1"/>
    <property type="molecule type" value="Genomic_DNA"/>
</dbReference>
<dbReference type="Pfam" id="PF16499">
    <property type="entry name" value="Melibiase_2"/>
    <property type="match status" value="1"/>
</dbReference>
<dbReference type="InterPro" id="IPR013222">
    <property type="entry name" value="Glyco_hyd_98_carb-bd"/>
</dbReference>
<evidence type="ECO:0000259" key="7">
    <source>
        <dbReference type="SMART" id="SM00776"/>
    </source>
</evidence>
<evidence type="ECO:0000256" key="4">
    <source>
        <dbReference type="ARBA" id="ARBA00023295"/>
    </source>
</evidence>
<reference evidence="9" key="1">
    <citation type="submission" date="2017-07" db="EMBL/GenBank/DDBJ databases">
        <title>Comparative genome mining reveals phylogenetic distribution patterns of secondary metabolites in Amycolatopsis.</title>
        <authorList>
            <person name="Adamek M."/>
            <person name="Alanjary M."/>
            <person name="Sales-Ortells H."/>
            <person name="Goodfellow M."/>
            <person name="Bull A.T."/>
            <person name="Kalinowski J."/>
            <person name="Ziemert N."/>
        </authorList>
    </citation>
    <scope>NUCLEOTIDE SEQUENCE [LARGE SCALE GENOMIC DNA]</scope>
    <source>
        <strain evidence="9">H5</strain>
    </source>
</reference>
<dbReference type="EC" id="3.2.1.22" evidence="5"/>
<dbReference type="InterPro" id="IPR013785">
    <property type="entry name" value="Aldolase_TIM"/>
</dbReference>
<dbReference type="PRINTS" id="PR00740">
    <property type="entry name" value="GLHYDRLASE27"/>
</dbReference>
<dbReference type="Gene3D" id="2.60.40.1180">
    <property type="entry name" value="Golgi alpha-mannosidase II"/>
    <property type="match status" value="1"/>
</dbReference>
<dbReference type="InterPro" id="IPR017853">
    <property type="entry name" value="GH"/>
</dbReference>
<dbReference type="GO" id="GO:0004557">
    <property type="term" value="F:alpha-galactosidase activity"/>
    <property type="evidence" value="ECO:0007669"/>
    <property type="project" value="UniProtKB-EC"/>
</dbReference>
<evidence type="ECO:0000256" key="2">
    <source>
        <dbReference type="ARBA" id="ARBA00022729"/>
    </source>
</evidence>
<dbReference type="AlphaFoldDB" id="A0A229SWR5"/>
<dbReference type="InterPro" id="IPR013780">
    <property type="entry name" value="Glyco_hydro_b"/>
</dbReference>
<keyword evidence="2 6" id="KW-0732">Signal</keyword>
<dbReference type="Gene3D" id="2.60.40.10">
    <property type="entry name" value="Immunoglobulins"/>
    <property type="match status" value="1"/>
</dbReference>
<dbReference type="SUPFAM" id="SSF51011">
    <property type="entry name" value="Glycosyl hydrolase domain"/>
    <property type="match status" value="1"/>
</dbReference>
<dbReference type="PANTHER" id="PTHR11452">
    <property type="entry name" value="ALPHA-GALACTOSIDASE/ALPHA-N-ACETYLGALACTOSAMINIDASE"/>
    <property type="match status" value="1"/>
</dbReference>